<dbReference type="Proteomes" id="UP000013827">
    <property type="component" value="Unassembled WGS sequence"/>
</dbReference>
<keyword evidence="3" id="KW-1185">Reference proteome</keyword>
<feature type="region of interest" description="Disordered" evidence="1">
    <location>
        <begin position="154"/>
        <end position="188"/>
    </location>
</feature>
<dbReference type="EnsemblProtists" id="EOD22216">
    <property type="protein sequence ID" value="EOD22216"/>
    <property type="gene ID" value="EMIHUDRAFT_207368"/>
</dbReference>
<evidence type="ECO:0000313" key="3">
    <source>
        <dbReference type="Proteomes" id="UP000013827"/>
    </source>
</evidence>
<accession>A0A0D3JFD1</accession>
<feature type="region of interest" description="Disordered" evidence="1">
    <location>
        <begin position="375"/>
        <end position="478"/>
    </location>
</feature>
<feature type="compositionally biased region" description="Low complexity" evidence="1">
    <location>
        <begin position="433"/>
        <end position="444"/>
    </location>
</feature>
<feature type="compositionally biased region" description="Basic and acidic residues" evidence="1">
    <location>
        <begin position="29"/>
        <end position="41"/>
    </location>
</feature>
<protein>
    <recommendedName>
        <fullName evidence="4">DUF4201 domain-containing protein</fullName>
    </recommendedName>
</protein>
<dbReference type="HOGENOM" id="CLU_377881_0_0_1"/>
<reference evidence="2" key="2">
    <citation type="submission" date="2024-10" db="UniProtKB">
        <authorList>
            <consortium name="EnsemblProtists"/>
        </authorList>
    </citation>
    <scope>IDENTIFICATION</scope>
</reference>
<dbReference type="GeneID" id="17267763"/>
<dbReference type="KEGG" id="ehx:EMIHUDRAFT_207368"/>
<evidence type="ECO:0000313" key="2">
    <source>
        <dbReference type="EnsemblProtists" id="EOD22216"/>
    </source>
</evidence>
<dbReference type="RefSeq" id="XP_005774645.1">
    <property type="nucleotide sequence ID" value="XM_005774588.1"/>
</dbReference>
<feature type="region of interest" description="Disordered" evidence="1">
    <location>
        <begin position="1"/>
        <end position="53"/>
    </location>
</feature>
<evidence type="ECO:0008006" key="4">
    <source>
        <dbReference type="Google" id="ProtNLM"/>
    </source>
</evidence>
<name>A0A0D3JFD1_EMIH1</name>
<dbReference type="PaxDb" id="2903-EOD22216"/>
<feature type="region of interest" description="Disordered" evidence="1">
    <location>
        <begin position="670"/>
        <end position="734"/>
    </location>
</feature>
<organism evidence="2 3">
    <name type="scientific">Emiliania huxleyi (strain CCMP1516)</name>
    <dbReference type="NCBI Taxonomy" id="280463"/>
    <lineage>
        <taxon>Eukaryota</taxon>
        <taxon>Haptista</taxon>
        <taxon>Haptophyta</taxon>
        <taxon>Prymnesiophyceae</taxon>
        <taxon>Isochrysidales</taxon>
        <taxon>Noelaerhabdaceae</taxon>
        <taxon>Emiliania</taxon>
    </lineage>
</organism>
<feature type="compositionally biased region" description="Basic and acidic residues" evidence="1">
    <location>
        <begin position="625"/>
        <end position="635"/>
    </location>
</feature>
<reference evidence="3" key="1">
    <citation type="journal article" date="2013" name="Nature">
        <title>Pan genome of the phytoplankton Emiliania underpins its global distribution.</title>
        <authorList>
            <person name="Read B.A."/>
            <person name="Kegel J."/>
            <person name="Klute M.J."/>
            <person name="Kuo A."/>
            <person name="Lefebvre S.C."/>
            <person name="Maumus F."/>
            <person name="Mayer C."/>
            <person name="Miller J."/>
            <person name="Monier A."/>
            <person name="Salamov A."/>
            <person name="Young J."/>
            <person name="Aguilar M."/>
            <person name="Claverie J.M."/>
            <person name="Frickenhaus S."/>
            <person name="Gonzalez K."/>
            <person name="Herman E.K."/>
            <person name="Lin Y.C."/>
            <person name="Napier J."/>
            <person name="Ogata H."/>
            <person name="Sarno A.F."/>
            <person name="Shmutz J."/>
            <person name="Schroeder D."/>
            <person name="de Vargas C."/>
            <person name="Verret F."/>
            <person name="von Dassow P."/>
            <person name="Valentin K."/>
            <person name="Van de Peer Y."/>
            <person name="Wheeler G."/>
            <person name="Dacks J.B."/>
            <person name="Delwiche C.F."/>
            <person name="Dyhrman S.T."/>
            <person name="Glockner G."/>
            <person name="John U."/>
            <person name="Richards T."/>
            <person name="Worden A.Z."/>
            <person name="Zhang X."/>
            <person name="Grigoriev I.V."/>
            <person name="Allen A.E."/>
            <person name="Bidle K."/>
            <person name="Borodovsky M."/>
            <person name="Bowler C."/>
            <person name="Brownlee C."/>
            <person name="Cock J.M."/>
            <person name="Elias M."/>
            <person name="Gladyshev V.N."/>
            <person name="Groth M."/>
            <person name="Guda C."/>
            <person name="Hadaegh A."/>
            <person name="Iglesias-Rodriguez M.D."/>
            <person name="Jenkins J."/>
            <person name="Jones B.M."/>
            <person name="Lawson T."/>
            <person name="Leese F."/>
            <person name="Lindquist E."/>
            <person name="Lobanov A."/>
            <person name="Lomsadze A."/>
            <person name="Malik S.B."/>
            <person name="Marsh M.E."/>
            <person name="Mackinder L."/>
            <person name="Mock T."/>
            <person name="Mueller-Roeber B."/>
            <person name="Pagarete A."/>
            <person name="Parker M."/>
            <person name="Probert I."/>
            <person name="Quesneville H."/>
            <person name="Raines C."/>
            <person name="Rensing S.A."/>
            <person name="Riano-Pachon D.M."/>
            <person name="Richier S."/>
            <person name="Rokitta S."/>
            <person name="Shiraiwa Y."/>
            <person name="Soanes D.M."/>
            <person name="van der Giezen M."/>
            <person name="Wahlund T.M."/>
            <person name="Williams B."/>
            <person name="Wilson W."/>
            <person name="Wolfe G."/>
            <person name="Wurch L.L."/>
        </authorList>
    </citation>
    <scope>NUCLEOTIDE SEQUENCE</scope>
</reference>
<proteinExistence type="predicted"/>
<dbReference type="AlphaFoldDB" id="A0A0D3JFD1"/>
<feature type="compositionally biased region" description="Acidic residues" evidence="1">
    <location>
        <begin position="725"/>
        <end position="734"/>
    </location>
</feature>
<evidence type="ECO:0000256" key="1">
    <source>
        <dbReference type="SAM" id="MobiDB-lite"/>
    </source>
</evidence>
<sequence length="734" mass="78560">MSEKERNIAPAEKSSSRLAPKRSVTVCMDADKGDYVEEEGHLAPPPQLDGGGAVVDSEELRAGAQDERAAAATEAARLADGAKQAAQESALLEAREERDRLAAVASPLDEAKRSLEAARRKRDALYSQLESAEVHLATVAAARNAAERKLDRLAEREGRQRQVSPVRNAPPVSLGQAPSASDAKAMRDSLKRVKEEIRAMELRLPAHEEARFHVEKLQNERRSAKMRAAALKAEIRRLLDETTRERGVLAALEAGAAPTDTERRDNAEVVRLKTAIAAENTARASAERDAAATARKLRVVHTALAGFFTAHRLSSANCTREEHGAALAEYVAACSSTVHEAEKRVGFLEGKVERLQQLYDEAAGELTKVVHARTRRAMRRRRPLPALEPGIERAAPEELPAAPPPEPILERQRPWRTGTKPRSAATAPSPRLAKAAPKQAPKQARSPVRGGRRSGRKLEERAANVPTDRGASNSAPAPKPFFGLAAAETKTTEAAEPTQATVAQVVEAVEEEGAMADIDVTQAVGAMEYRGGASVARQGSDERTGAMAEQVAQDASTHHEPADMVGRGDAADMQEETAVAAVETSSKAKSESESEVEAVETLMPVLMPAEATEPSQGFTDDTQAEGEKGTETDEKREEEEDTATPKVEAEAEAEVLAVVDDVSTTAVTAVADTLEGERVTVGQAEDGAVEDTTADKVGKEAKADEVEGSATPTWEAEGQLPSSDDHDDMVMDDE</sequence>
<feature type="region of interest" description="Disordered" evidence="1">
    <location>
        <begin position="575"/>
        <end position="650"/>
    </location>
</feature>
<feature type="compositionally biased region" description="Basic and acidic residues" evidence="1">
    <location>
        <begin position="693"/>
        <end position="705"/>
    </location>
</feature>